<dbReference type="RefSeq" id="WP_310055975.1">
    <property type="nucleotide sequence ID" value="NZ_JAVDVQ010000006.1"/>
</dbReference>
<evidence type="ECO:0000313" key="2">
    <source>
        <dbReference type="Proteomes" id="UP001252243"/>
    </source>
</evidence>
<organism evidence="1 2">
    <name type="scientific">Arthrobacter ginsengisoli</name>
    <dbReference type="NCBI Taxonomy" id="1356565"/>
    <lineage>
        <taxon>Bacteria</taxon>
        <taxon>Bacillati</taxon>
        <taxon>Actinomycetota</taxon>
        <taxon>Actinomycetes</taxon>
        <taxon>Micrococcales</taxon>
        <taxon>Micrococcaceae</taxon>
        <taxon>Arthrobacter</taxon>
    </lineage>
</organism>
<reference evidence="1 2" key="1">
    <citation type="submission" date="2023-07" db="EMBL/GenBank/DDBJ databases">
        <title>Sorghum-associated microbial communities from plants grown in Nebraska, USA.</title>
        <authorList>
            <person name="Schachtman D."/>
        </authorList>
    </citation>
    <scope>NUCLEOTIDE SEQUENCE [LARGE SCALE GENOMIC DNA]</scope>
    <source>
        <strain evidence="1 2">BE167</strain>
    </source>
</reference>
<comment type="caution">
    <text evidence="1">The sequence shown here is derived from an EMBL/GenBank/DDBJ whole genome shotgun (WGS) entry which is preliminary data.</text>
</comment>
<protein>
    <submittedName>
        <fullName evidence="1">Uncharacterized protein</fullName>
    </submittedName>
</protein>
<proteinExistence type="predicted"/>
<keyword evidence="2" id="KW-1185">Reference proteome</keyword>
<accession>A0ABU1UBL3</accession>
<dbReference type="EMBL" id="JAVDVQ010000006">
    <property type="protein sequence ID" value="MDR7082562.1"/>
    <property type="molecule type" value="Genomic_DNA"/>
</dbReference>
<gene>
    <name evidence="1" type="ORF">J2X01_001851</name>
</gene>
<dbReference type="Proteomes" id="UP001252243">
    <property type="component" value="Unassembled WGS sequence"/>
</dbReference>
<evidence type="ECO:0000313" key="1">
    <source>
        <dbReference type="EMBL" id="MDR7082562.1"/>
    </source>
</evidence>
<sequence length="951" mass="106249">MAEHKTPSPEQVNEVLRRIPTPSLRRVFFERLKNPMWVEPLATAGMFDNPPEPEKTGEGLVADHYWPEIDYLIRVAPKAPRAVVEVLLKLSGSNNAWVRRAIFTIGASVPAAEAVRLKPIVKSWGESGFGWRIDPRDMVGFAVNLLQGGQLKAGKWMANFLFRPTESENHKPALALDDYWYQDGLPRVVEALGDDGLKTVLPWLEEYERQSKRFTDTFDMTDISRESIRARSDHYPSIEHSLIDAVRDLASAAMVRNPRTAAATLAKSPMNLARKITLYAATEALRHTSAQPEAETDELLAVAAELVADKKFQDESCRIEFGELAREVAPLSPSALDPLTEFIAAGPLSREQLRERLQIGEDESPEDLDRRIDDVVDTWKHRWLSAVGNEALPAALKVALEELDAKRGVIDSPLAALNKMTSWTGPNSPISQDEMSVMSPAELVAHLSSWQDTGDKWGPRPSHEGQGRELSALITTNPRALDGVEGLVDKLRPTYLRATLQGWEASVKAGIALDWQYAADLIHQVLVHSDASRFPQEGRNFDDDADFISTKRAAVDLLEELAQKRETPSIPSEAQQRFAHLLITETDSESAWEDYDADDSDSGMDPLTLSLNWQWPTRVRGLLNLVLHGKETAWYASAKSALERELERVDRRGASRAVVGQEFGRLLNVDPDWLRPRIAELFGSADSLSPSQQIALTTAMAVHHYHSDVYDLLAPAMIAAISSPEPLIAGWQGQSEPMQRIGEWVVDAIIRGHKTLEDPVAQAFFSTAEPKVRGAAVGRIAWSFMHVKAVDDKIRDRFADLWDARVQHVREHPGDKHELNEFYWFVRSDKFEISWWLPRLKEAVELDPDLAGERFMLGKQIAGSADLDPRGALEATEVLLKNREGMGMPAWDLTRNAVPMVIARAMSAGDEQLERDAVRFMNELGENGNPNLEKEVQEVLSGKITQNDVSE</sequence>
<name>A0ABU1UBL3_9MICC</name>